<comment type="caution">
    <text evidence="1">The sequence shown here is derived from an EMBL/GenBank/DDBJ whole genome shotgun (WGS) entry which is preliminary data.</text>
</comment>
<proteinExistence type="predicted"/>
<evidence type="ECO:0000313" key="1">
    <source>
        <dbReference type="EMBL" id="OQX14836.1"/>
    </source>
</evidence>
<sequence>MYNVLPHVQASLGHFRMENYWFRYSSFVPRLYNWCIALGFEPGKIMPSRAFCSDESQGYPIILLAKHFGTFPFNHGQVGGIMACDRHGPHAHHGKDLLIVHASHVGYDPETYSFGTYRRIQSTNHRCSSNCGKIHATIEWYLREYEFASRNICIDMRADHCRVTLDNQYLSRSRERSLVLHLDKIVEHSLDGEMIPLSIQSTSRTFMATPAFCQHMSWFFKAGDCQLIGDALLPEYFTFHTSLREDVDGSRQLEQNLIGAMPWIVTSAEPMLTAAQANTQAEFDRAYRSISQDNAYRGRNLVYIAGLHVDISPSPEQTFVLTKFIPWAAYVQLANGERYLLEQDALFARLKASGTDNPDQLALDEAIQMMEEEEEIYLHLPY</sequence>
<evidence type="ECO:0008006" key="3">
    <source>
        <dbReference type="Google" id="ProtNLM"/>
    </source>
</evidence>
<name>A0A1Y1QVH9_9GAMM</name>
<gene>
    <name evidence="1" type="ORF">BWK73_08550</name>
</gene>
<dbReference type="EMBL" id="MTEJ01000023">
    <property type="protein sequence ID" value="OQX14836.1"/>
    <property type="molecule type" value="Genomic_DNA"/>
</dbReference>
<reference evidence="1 2" key="1">
    <citation type="submission" date="2017-01" db="EMBL/GenBank/DDBJ databases">
        <title>Novel large sulfur bacteria in the metagenomes of groundwater-fed chemosynthetic microbial mats in the Lake Huron basin.</title>
        <authorList>
            <person name="Sharrar A.M."/>
            <person name="Flood B.E."/>
            <person name="Bailey J.V."/>
            <person name="Jones D.S."/>
            <person name="Biddanda B."/>
            <person name="Ruberg S.A."/>
            <person name="Marcus D.N."/>
            <person name="Dick G.J."/>
        </authorList>
    </citation>
    <scope>NUCLEOTIDE SEQUENCE [LARGE SCALE GENOMIC DNA]</scope>
    <source>
        <strain evidence="1">A8</strain>
    </source>
</reference>
<protein>
    <recommendedName>
        <fullName evidence="3">Limiting CO2-inducible protein B/C beta carbonyic anhydrase domain-containing protein</fullName>
    </recommendedName>
</protein>
<dbReference type="Proteomes" id="UP000192491">
    <property type="component" value="Unassembled WGS sequence"/>
</dbReference>
<accession>A0A1Y1QVH9</accession>
<evidence type="ECO:0000313" key="2">
    <source>
        <dbReference type="Proteomes" id="UP000192491"/>
    </source>
</evidence>
<dbReference type="AlphaFoldDB" id="A0A1Y1QVH9"/>
<organism evidence="1 2">
    <name type="scientific">Thiothrix lacustris</name>
    <dbReference type="NCBI Taxonomy" id="525917"/>
    <lineage>
        <taxon>Bacteria</taxon>
        <taxon>Pseudomonadati</taxon>
        <taxon>Pseudomonadota</taxon>
        <taxon>Gammaproteobacteria</taxon>
        <taxon>Thiotrichales</taxon>
        <taxon>Thiotrichaceae</taxon>
        <taxon>Thiothrix</taxon>
    </lineage>
</organism>